<evidence type="ECO:0000313" key="2">
    <source>
        <dbReference type="EMBL" id="JAC69430.1"/>
    </source>
</evidence>
<gene>
    <name evidence="2" type="ORF">TSPGSL018_6385</name>
</gene>
<name>A0A061RFG7_9CHLO</name>
<feature type="non-terminal residue" evidence="2">
    <location>
        <position position="98"/>
    </location>
</feature>
<feature type="non-terminal residue" evidence="2">
    <location>
        <position position="1"/>
    </location>
</feature>
<proteinExistence type="predicted"/>
<feature type="compositionally biased region" description="Low complexity" evidence="1">
    <location>
        <begin position="86"/>
        <end position="98"/>
    </location>
</feature>
<dbReference type="AlphaFoldDB" id="A0A061RFG7"/>
<protein>
    <submittedName>
        <fullName evidence="2">Uncharacterized protein</fullName>
    </submittedName>
</protein>
<sequence>SLLFDPSCERMARGFGVDTPAPSISNALDFLQLPHLLSGPPLAPAAPLPEDFCLRMALAATLAPLLPPKAAPVASRPKDPPPPRRLTPSLSPLETARG</sequence>
<reference evidence="2" key="1">
    <citation type="submission" date="2014-05" db="EMBL/GenBank/DDBJ databases">
        <title>The transcriptome of the halophilic microalga Tetraselmis sp. GSL018 isolated from the Great Salt Lake, Utah.</title>
        <authorList>
            <person name="Jinkerson R.E."/>
            <person name="D'Adamo S."/>
            <person name="Posewitz M.C."/>
        </authorList>
    </citation>
    <scope>NUCLEOTIDE SEQUENCE</scope>
    <source>
        <strain evidence="2">GSL018</strain>
    </source>
</reference>
<organism evidence="2">
    <name type="scientific">Tetraselmis sp. GSL018</name>
    <dbReference type="NCBI Taxonomy" id="582737"/>
    <lineage>
        <taxon>Eukaryota</taxon>
        <taxon>Viridiplantae</taxon>
        <taxon>Chlorophyta</taxon>
        <taxon>core chlorophytes</taxon>
        <taxon>Chlorodendrophyceae</taxon>
        <taxon>Chlorodendrales</taxon>
        <taxon>Chlorodendraceae</taxon>
        <taxon>Tetraselmis</taxon>
    </lineage>
</organism>
<evidence type="ECO:0000256" key="1">
    <source>
        <dbReference type="SAM" id="MobiDB-lite"/>
    </source>
</evidence>
<dbReference type="EMBL" id="GBEZ01016855">
    <property type="protein sequence ID" value="JAC69430.1"/>
    <property type="molecule type" value="Transcribed_RNA"/>
</dbReference>
<accession>A0A061RFG7</accession>
<feature type="region of interest" description="Disordered" evidence="1">
    <location>
        <begin position="69"/>
        <end position="98"/>
    </location>
</feature>